<reference evidence="1" key="2">
    <citation type="submission" date="2025-09" db="UniProtKB">
        <authorList>
            <consortium name="EnsemblPlants"/>
        </authorList>
    </citation>
    <scope>IDENTIFICATION</scope>
</reference>
<sequence>MNAGTGSRSVPTPPNLPLSVRVSAETEEWSEEPMSPTGRLMEDVGIHIVAILGLGKPLDLPVFRAGIETDLLPRYPRFSCIQVMNDSTGGKPRWERTTVNVDDHIIIPRVDPTAAASNPEKVVEDYMAALTMVPMDRRRPLWEFHFLDFPTSKAASTMVLRIHHSIGDGMSFMTLFVASSRSTADPSRQAAMPPPPKRTGAIYQRRPRPPLSSGKALLGWFLSYLALAWHTLVDSVLLVATILFLSDPRTMFMRAGGSRKAHCRKRFVHRSLRLDDVKLIKTAMNCTINDVLVGVTSAALSRYYFRNSGDIKTKKISLRSFLLVNTRPVSNRQAYVTKVETGNRFSSLICPFHIGVHDDLLEHVRKAKRVMDRKKSSLEVKIIQVFGDFVVKYLSVKIGACILRLFLTRTTIMLSNVLGPAELITLCGHPVVFMAGSIYGQPQALTVHYENYGNTIEITLAVDDAQFPDCHQLLDDFAEAIRLMKDKASLHTSNVDLV</sequence>
<accession>A0ACD5VJU2</accession>
<proteinExistence type="predicted"/>
<evidence type="ECO:0000313" key="1">
    <source>
        <dbReference type="EnsemblPlants" id="AVESA.00010b.r2.3CG0457370.2.CDS"/>
    </source>
</evidence>
<keyword evidence="2" id="KW-1185">Reference proteome</keyword>
<evidence type="ECO:0000313" key="2">
    <source>
        <dbReference type="Proteomes" id="UP001732700"/>
    </source>
</evidence>
<reference evidence="1" key="1">
    <citation type="submission" date="2021-05" db="EMBL/GenBank/DDBJ databases">
        <authorList>
            <person name="Scholz U."/>
            <person name="Mascher M."/>
            <person name="Fiebig A."/>
        </authorList>
    </citation>
    <scope>NUCLEOTIDE SEQUENCE [LARGE SCALE GENOMIC DNA]</scope>
</reference>
<name>A0ACD5VJU2_AVESA</name>
<organism evidence="1 2">
    <name type="scientific">Avena sativa</name>
    <name type="common">Oat</name>
    <dbReference type="NCBI Taxonomy" id="4498"/>
    <lineage>
        <taxon>Eukaryota</taxon>
        <taxon>Viridiplantae</taxon>
        <taxon>Streptophyta</taxon>
        <taxon>Embryophyta</taxon>
        <taxon>Tracheophyta</taxon>
        <taxon>Spermatophyta</taxon>
        <taxon>Magnoliopsida</taxon>
        <taxon>Liliopsida</taxon>
        <taxon>Poales</taxon>
        <taxon>Poaceae</taxon>
        <taxon>BOP clade</taxon>
        <taxon>Pooideae</taxon>
        <taxon>Poodae</taxon>
        <taxon>Poeae</taxon>
        <taxon>Poeae Chloroplast Group 1 (Aveneae type)</taxon>
        <taxon>Aveninae</taxon>
        <taxon>Avena</taxon>
    </lineage>
</organism>
<protein>
    <submittedName>
        <fullName evidence="1">Uncharacterized protein</fullName>
    </submittedName>
</protein>
<dbReference type="EnsemblPlants" id="AVESA.00010b.r2.3CG0457370.2">
    <property type="protein sequence ID" value="AVESA.00010b.r2.3CG0457370.2.CDS"/>
    <property type="gene ID" value="AVESA.00010b.r2.3CG0457370"/>
</dbReference>
<dbReference type="Proteomes" id="UP001732700">
    <property type="component" value="Chromosome 3C"/>
</dbReference>